<dbReference type="SUPFAM" id="SSF143422">
    <property type="entry name" value="Transposase IS200-like"/>
    <property type="match status" value="1"/>
</dbReference>
<dbReference type="Proteomes" id="UP000192727">
    <property type="component" value="Chromosome"/>
</dbReference>
<dbReference type="EMBL" id="CP020557">
    <property type="protein sequence ID" value="ARF70293.1"/>
    <property type="molecule type" value="Genomic_DNA"/>
</dbReference>
<dbReference type="GO" id="GO:0004803">
    <property type="term" value="F:transposase activity"/>
    <property type="evidence" value="ECO:0007669"/>
    <property type="project" value="InterPro"/>
</dbReference>
<organism evidence="2 3">
    <name type="scientific">Paenibacillus larvae subsp. pulvifaciens</name>
    <dbReference type="NCBI Taxonomy" id="1477"/>
    <lineage>
        <taxon>Bacteria</taxon>
        <taxon>Bacillati</taxon>
        <taxon>Bacillota</taxon>
        <taxon>Bacilli</taxon>
        <taxon>Bacillales</taxon>
        <taxon>Paenibacillaceae</taxon>
        <taxon>Paenibacillus</taxon>
    </lineage>
</organism>
<protein>
    <recommendedName>
        <fullName evidence="1">Transposase IS200-like domain-containing protein</fullName>
    </recommendedName>
</protein>
<feature type="domain" description="Transposase IS200-like" evidence="1">
    <location>
        <begin position="8"/>
        <end position="65"/>
    </location>
</feature>
<evidence type="ECO:0000313" key="3">
    <source>
        <dbReference type="Proteomes" id="UP000192727"/>
    </source>
</evidence>
<dbReference type="Pfam" id="PF01797">
    <property type="entry name" value="Y1_Tnp"/>
    <property type="match status" value="1"/>
</dbReference>
<sequence length="96" mass="11590">MSNIYVKIMKRCFFLCQTTFDENDAGIAEMESDKDHIHLLIECKPQHYIPNIVKANHAISSLVPMQPSRDTWSWLFLYWSCMYWCSWKSKRKKRRL</sequence>
<evidence type="ECO:0000313" key="2">
    <source>
        <dbReference type="EMBL" id="ARF70293.1"/>
    </source>
</evidence>
<proteinExistence type="predicted"/>
<name>A0A1U9YSN9_9BACL</name>
<gene>
    <name evidence="2" type="ORF">B7C51_24285</name>
</gene>
<dbReference type="GO" id="GO:0006313">
    <property type="term" value="P:DNA transposition"/>
    <property type="evidence" value="ECO:0007669"/>
    <property type="project" value="InterPro"/>
</dbReference>
<dbReference type="GO" id="GO:0003677">
    <property type="term" value="F:DNA binding"/>
    <property type="evidence" value="ECO:0007669"/>
    <property type="project" value="InterPro"/>
</dbReference>
<dbReference type="Gene3D" id="3.30.70.1290">
    <property type="entry name" value="Transposase IS200-like"/>
    <property type="match status" value="1"/>
</dbReference>
<evidence type="ECO:0000259" key="1">
    <source>
        <dbReference type="Pfam" id="PF01797"/>
    </source>
</evidence>
<dbReference type="InterPro" id="IPR036515">
    <property type="entry name" value="Transposase_17_sf"/>
</dbReference>
<accession>A0A1U9YSN9</accession>
<reference evidence="2 3" key="1">
    <citation type="submission" date="2017-03" db="EMBL/GenBank/DDBJ databases">
        <title>Paenibacillus larvae genome sequencing.</title>
        <authorList>
            <person name="Dingman D.W."/>
        </authorList>
    </citation>
    <scope>NUCLEOTIDE SEQUENCE [LARGE SCALE GENOMIC DNA]</scope>
    <source>
        <strain evidence="2 3">SAG 10367</strain>
    </source>
</reference>
<dbReference type="AlphaFoldDB" id="A0A1U9YSN9"/>
<dbReference type="InterPro" id="IPR002686">
    <property type="entry name" value="Transposase_17"/>
</dbReference>